<comment type="similarity">
    <text evidence="1">Belongs to the universal ribosomal protein uS13 family.</text>
</comment>
<accession>A0A7J4JHA8</accession>
<dbReference type="SUPFAM" id="SSF46946">
    <property type="entry name" value="S13-like H2TH domain"/>
    <property type="match status" value="1"/>
</dbReference>
<dbReference type="GO" id="GO:0015935">
    <property type="term" value="C:small ribosomal subunit"/>
    <property type="evidence" value="ECO:0007669"/>
    <property type="project" value="TreeGrafter"/>
</dbReference>
<organism evidence="6 8">
    <name type="scientific">Candidatus Iainarchaeum sp</name>
    <dbReference type="NCBI Taxonomy" id="3101447"/>
    <lineage>
        <taxon>Archaea</taxon>
        <taxon>Candidatus Iainarchaeota</taxon>
        <taxon>Candidatus Iainarchaeia</taxon>
        <taxon>Candidatus Iainarchaeales</taxon>
        <taxon>Candidatus Iainarchaeaceae</taxon>
        <taxon>Candidatus Iainarchaeum</taxon>
    </lineage>
</organism>
<reference evidence="7" key="2">
    <citation type="submission" date="2021-03" db="EMBL/GenBank/DDBJ databases">
        <authorList>
            <person name="Jaffe A."/>
        </authorList>
    </citation>
    <scope>NUCLEOTIDE SEQUENCE</scope>
    <source>
        <strain evidence="7">RIFCSPLOWO2_01_FULL_58_19</strain>
    </source>
</reference>
<dbReference type="PANTHER" id="PTHR10871:SF3">
    <property type="entry name" value="SMALL RIBOSOMAL SUBUNIT PROTEIN US13"/>
    <property type="match status" value="1"/>
</dbReference>
<gene>
    <name evidence="6" type="ORF">HA252_03850</name>
    <name evidence="7" type="ORF">J4203_04560</name>
</gene>
<dbReference type="PANTHER" id="PTHR10871">
    <property type="entry name" value="30S RIBOSOMAL PROTEIN S13/40S RIBOSOMAL PROTEIN S18"/>
    <property type="match status" value="1"/>
</dbReference>
<dbReference type="Proteomes" id="UP000678237">
    <property type="component" value="Unassembled WGS sequence"/>
</dbReference>
<dbReference type="InterPro" id="IPR010979">
    <property type="entry name" value="Ribosomal_uS13-like_H2TH"/>
</dbReference>
<feature type="region of interest" description="Disordered" evidence="5">
    <location>
        <begin position="1"/>
        <end position="40"/>
    </location>
</feature>
<evidence type="ECO:0000256" key="4">
    <source>
        <dbReference type="ARBA" id="ARBA00035315"/>
    </source>
</evidence>
<keyword evidence="3" id="KW-0687">Ribonucleoprotein</keyword>
<dbReference type="AlphaFoldDB" id="A0A7J4JHA8"/>
<dbReference type="GO" id="GO:0005829">
    <property type="term" value="C:cytosol"/>
    <property type="evidence" value="ECO:0007669"/>
    <property type="project" value="TreeGrafter"/>
</dbReference>
<sequence>MAKEKEKHADKEQAREGHGKEGAKHVDGHKAAKAAGPKIHDEKEGHADIRYIVRIAAKDLDGSLPVERALQGIRGIGIRMAKMMADKFHAVSGVNASVLLGKMPEDKDAMLEDIVLHPQNHGVPVWAFNRRKDLFTGKDSHIVMTDLEFTLRKDLQLMSEIKSYKGLRHVWGLPVRGQRTRSTHRGKGPVVGVLKKDAKAAAAPAKAGPATAAGTPVAKKEEKKK</sequence>
<protein>
    <recommendedName>
        <fullName evidence="4">30S ribosomal protein S13</fullName>
    </recommendedName>
</protein>
<dbReference type="PROSITE" id="PS50159">
    <property type="entry name" value="RIBOSOMAL_S13_2"/>
    <property type="match status" value="1"/>
</dbReference>
<dbReference type="InterPro" id="IPR001892">
    <property type="entry name" value="Ribosomal_uS13"/>
</dbReference>
<reference evidence="8" key="1">
    <citation type="journal article" date="2020" name="bioRxiv">
        <title>A rank-normalized archaeal taxonomy based on genome phylogeny resolves widespread incomplete and uneven classifications.</title>
        <authorList>
            <person name="Rinke C."/>
            <person name="Chuvochina M."/>
            <person name="Mussig A.J."/>
            <person name="Chaumeil P.-A."/>
            <person name="Waite D.W."/>
            <person name="Whitman W.B."/>
            <person name="Parks D.H."/>
            <person name="Hugenholtz P."/>
        </authorList>
    </citation>
    <scope>NUCLEOTIDE SEQUENCE [LARGE SCALE GENOMIC DNA]</scope>
</reference>
<dbReference type="EMBL" id="DUGH01000096">
    <property type="protein sequence ID" value="HIH16510.1"/>
    <property type="molecule type" value="Genomic_DNA"/>
</dbReference>
<dbReference type="Proteomes" id="UP000564964">
    <property type="component" value="Unassembled WGS sequence"/>
</dbReference>
<evidence type="ECO:0000256" key="5">
    <source>
        <dbReference type="SAM" id="MobiDB-lite"/>
    </source>
</evidence>
<evidence type="ECO:0000313" key="6">
    <source>
        <dbReference type="EMBL" id="HIH16510.1"/>
    </source>
</evidence>
<dbReference type="Gene3D" id="4.10.910.10">
    <property type="entry name" value="30s ribosomal protein s13, domain 2"/>
    <property type="match status" value="1"/>
</dbReference>
<feature type="compositionally biased region" description="Low complexity" evidence="5">
    <location>
        <begin position="200"/>
        <end position="217"/>
    </location>
</feature>
<dbReference type="Gene3D" id="1.10.8.50">
    <property type="match status" value="1"/>
</dbReference>
<dbReference type="GO" id="GO:0003735">
    <property type="term" value="F:structural constituent of ribosome"/>
    <property type="evidence" value="ECO:0007669"/>
    <property type="project" value="InterPro"/>
</dbReference>
<reference evidence="7" key="3">
    <citation type="submission" date="2021-05" db="EMBL/GenBank/DDBJ databases">
        <title>Protein family content uncovers lineage relationships and bacterial pathway maintenance mechanisms in DPANN archaea.</title>
        <authorList>
            <person name="Castelle C.J."/>
            <person name="Meheust R."/>
            <person name="Jaffe A.L."/>
            <person name="Seitz K."/>
            <person name="Gong X."/>
            <person name="Baker B.J."/>
            <person name="Banfield J.F."/>
        </authorList>
    </citation>
    <scope>NUCLEOTIDE SEQUENCE</scope>
    <source>
        <strain evidence="7">RIFCSPLOWO2_01_FULL_58_19</strain>
    </source>
</reference>
<evidence type="ECO:0000313" key="7">
    <source>
        <dbReference type="EMBL" id="MBS3063120.1"/>
    </source>
</evidence>
<feature type="compositionally biased region" description="Basic and acidic residues" evidence="5">
    <location>
        <begin position="1"/>
        <end position="30"/>
    </location>
</feature>
<evidence type="ECO:0000313" key="8">
    <source>
        <dbReference type="Proteomes" id="UP000564964"/>
    </source>
</evidence>
<evidence type="ECO:0000256" key="1">
    <source>
        <dbReference type="ARBA" id="ARBA00008080"/>
    </source>
</evidence>
<evidence type="ECO:0000256" key="2">
    <source>
        <dbReference type="ARBA" id="ARBA00022980"/>
    </source>
</evidence>
<dbReference type="EMBL" id="JAGVWE010000004">
    <property type="protein sequence ID" value="MBS3063120.1"/>
    <property type="molecule type" value="Genomic_DNA"/>
</dbReference>
<feature type="region of interest" description="Disordered" evidence="5">
    <location>
        <begin position="199"/>
        <end position="225"/>
    </location>
</feature>
<keyword evidence="2 6" id="KW-0689">Ribosomal protein</keyword>
<dbReference type="PROSITE" id="PS00646">
    <property type="entry name" value="RIBOSOMAL_S13_1"/>
    <property type="match status" value="1"/>
</dbReference>
<dbReference type="InterPro" id="IPR027437">
    <property type="entry name" value="Rbsml_uS13_C"/>
</dbReference>
<dbReference type="Pfam" id="PF00416">
    <property type="entry name" value="Ribosomal_S13"/>
    <property type="match status" value="1"/>
</dbReference>
<dbReference type="GO" id="GO:0006412">
    <property type="term" value="P:translation"/>
    <property type="evidence" value="ECO:0007669"/>
    <property type="project" value="InterPro"/>
</dbReference>
<evidence type="ECO:0000256" key="3">
    <source>
        <dbReference type="ARBA" id="ARBA00023274"/>
    </source>
</evidence>
<dbReference type="InterPro" id="IPR018269">
    <property type="entry name" value="Ribosomal_uS13_CS"/>
</dbReference>
<comment type="caution">
    <text evidence="6">The sequence shown here is derived from an EMBL/GenBank/DDBJ whole genome shotgun (WGS) entry which is preliminary data.</text>
</comment>
<name>A0A7J4JHA8_9ARCH</name>
<dbReference type="NCBIfam" id="NF003140">
    <property type="entry name" value="PRK04053.1"/>
    <property type="match status" value="1"/>
</dbReference>
<proteinExistence type="inferred from homology"/>
<dbReference type="GO" id="GO:0003723">
    <property type="term" value="F:RNA binding"/>
    <property type="evidence" value="ECO:0007669"/>
    <property type="project" value="InterPro"/>
</dbReference>